<protein>
    <submittedName>
        <fullName evidence="2">Uncharacterized protein</fullName>
    </submittedName>
</protein>
<keyword evidence="1" id="KW-0732">Signal</keyword>
<accession>A0A0L6V517</accession>
<keyword evidence="3" id="KW-1185">Reference proteome</keyword>
<evidence type="ECO:0000313" key="2">
    <source>
        <dbReference type="EMBL" id="KNZ55829.1"/>
    </source>
</evidence>
<comment type="caution">
    <text evidence="2">The sequence shown here is derived from an EMBL/GenBank/DDBJ whole genome shotgun (WGS) entry which is preliminary data.</text>
</comment>
<dbReference type="Proteomes" id="UP000037035">
    <property type="component" value="Unassembled WGS sequence"/>
</dbReference>
<name>A0A0L6V517_9BASI</name>
<sequence>MNLSTWMMLTIDSIAALSCPTKPSLTDRDLSREARQLDKAGQFPLREIWTDTKIVKAVCKAGPQDQDYTLLTWSNPLPQDI</sequence>
<feature type="chain" id="PRO_5005568283" evidence="1">
    <location>
        <begin position="17"/>
        <end position="81"/>
    </location>
</feature>
<dbReference type="AlphaFoldDB" id="A0A0L6V517"/>
<evidence type="ECO:0000256" key="1">
    <source>
        <dbReference type="SAM" id="SignalP"/>
    </source>
</evidence>
<reference evidence="2 3" key="1">
    <citation type="submission" date="2015-08" db="EMBL/GenBank/DDBJ databases">
        <title>Next Generation Sequencing and Analysis of the Genome of Puccinia sorghi L Schw, the Causal Agent of Maize Common Rust.</title>
        <authorList>
            <person name="Rochi L."/>
            <person name="Burguener G."/>
            <person name="Darino M."/>
            <person name="Turjanski A."/>
            <person name="Kreff E."/>
            <person name="Dieguez M.J."/>
            <person name="Sacco F."/>
        </authorList>
    </citation>
    <scope>NUCLEOTIDE SEQUENCE [LARGE SCALE GENOMIC DNA]</scope>
    <source>
        <strain evidence="2 3">RO10H11247</strain>
    </source>
</reference>
<gene>
    <name evidence="2" type="ORF">VP01_256g1</name>
</gene>
<proteinExistence type="predicted"/>
<dbReference type="VEuPathDB" id="FungiDB:VP01_256g1"/>
<feature type="signal peptide" evidence="1">
    <location>
        <begin position="1"/>
        <end position="16"/>
    </location>
</feature>
<evidence type="ECO:0000313" key="3">
    <source>
        <dbReference type="Proteomes" id="UP000037035"/>
    </source>
</evidence>
<dbReference type="EMBL" id="LAVV01007468">
    <property type="protein sequence ID" value="KNZ55829.1"/>
    <property type="molecule type" value="Genomic_DNA"/>
</dbReference>
<organism evidence="2 3">
    <name type="scientific">Puccinia sorghi</name>
    <dbReference type="NCBI Taxonomy" id="27349"/>
    <lineage>
        <taxon>Eukaryota</taxon>
        <taxon>Fungi</taxon>
        <taxon>Dikarya</taxon>
        <taxon>Basidiomycota</taxon>
        <taxon>Pucciniomycotina</taxon>
        <taxon>Pucciniomycetes</taxon>
        <taxon>Pucciniales</taxon>
        <taxon>Pucciniaceae</taxon>
        <taxon>Puccinia</taxon>
    </lineage>
</organism>